<dbReference type="PANTHER" id="PTHR30158:SF3">
    <property type="entry name" value="MULTIDRUG EFFLUX PUMP SUBUNIT ACRA-RELATED"/>
    <property type="match status" value="1"/>
</dbReference>
<evidence type="ECO:0000256" key="5">
    <source>
        <dbReference type="PROSITE-ProRule" id="PRU00473"/>
    </source>
</evidence>
<keyword evidence="4 5" id="KW-0472">Membrane</keyword>
<dbReference type="Gene3D" id="1.10.287.470">
    <property type="entry name" value="Helix hairpin bin"/>
    <property type="match status" value="1"/>
</dbReference>
<reference evidence="8 9" key="1">
    <citation type="submission" date="2020-08" db="EMBL/GenBank/DDBJ databases">
        <title>Above-ground endophytic microbial communities from plants in different locations in the United States.</title>
        <authorList>
            <person name="Frank C."/>
        </authorList>
    </citation>
    <scope>NUCLEOTIDE SEQUENCE [LARGE SCALE GENOMIC DNA]</scope>
    <source>
        <strain evidence="8 9">WP4_2_2</strain>
    </source>
</reference>
<dbReference type="EMBL" id="JACHBW010000009">
    <property type="protein sequence ID" value="MBB6103589.1"/>
    <property type="molecule type" value="Genomic_DNA"/>
</dbReference>
<dbReference type="Pfam" id="PF25967">
    <property type="entry name" value="RND-MFP_C"/>
    <property type="match status" value="1"/>
</dbReference>
<dbReference type="PRINTS" id="PR01021">
    <property type="entry name" value="OMPADOMAIN"/>
</dbReference>
<comment type="caution">
    <text evidence="8">The sequence shown here is derived from an EMBL/GenBank/DDBJ whole genome shotgun (WGS) entry which is preliminary data.</text>
</comment>
<comment type="similarity">
    <text evidence="3">Belongs to the membrane fusion protein (MFP) (TC 8.A.1) family.</text>
</comment>
<dbReference type="Proteomes" id="UP000571554">
    <property type="component" value="Unassembled WGS sequence"/>
</dbReference>
<dbReference type="InterPro" id="IPR006664">
    <property type="entry name" value="OMP_bac"/>
</dbReference>
<dbReference type="PANTHER" id="PTHR30158">
    <property type="entry name" value="ACRA/E-RELATED COMPONENT OF DRUG EFFLUX TRANSPORTER"/>
    <property type="match status" value="1"/>
</dbReference>
<evidence type="ECO:0000256" key="6">
    <source>
        <dbReference type="SAM" id="MobiDB-lite"/>
    </source>
</evidence>
<dbReference type="SUPFAM" id="SSF103088">
    <property type="entry name" value="OmpA-like"/>
    <property type="match status" value="1"/>
</dbReference>
<comment type="subcellular location">
    <subcellularLocation>
        <location evidence="1">Cell envelope</location>
    </subcellularLocation>
    <subcellularLocation>
        <location evidence="2">Membrane</location>
    </subcellularLocation>
</comment>
<dbReference type="InterPro" id="IPR058627">
    <property type="entry name" value="MdtA-like_C"/>
</dbReference>
<dbReference type="PROSITE" id="PS51123">
    <property type="entry name" value="OMPA_2"/>
    <property type="match status" value="1"/>
</dbReference>
<organism evidence="8 9">
    <name type="scientific">Paraburkholderia bannensis</name>
    <dbReference type="NCBI Taxonomy" id="765414"/>
    <lineage>
        <taxon>Bacteria</taxon>
        <taxon>Pseudomonadati</taxon>
        <taxon>Pseudomonadota</taxon>
        <taxon>Betaproteobacteria</taxon>
        <taxon>Burkholderiales</taxon>
        <taxon>Burkholderiaceae</taxon>
        <taxon>Paraburkholderia</taxon>
    </lineage>
</organism>
<dbReference type="Pfam" id="PF25944">
    <property type="entry name" value="Beta-barrel_RND"/>
    <property type="match status" value="1"/>
</dbReference>
<evidence type="ECO:0000313" key="9">
    <source>
        <dbReference type="Proteomes" id="UP000571554"/>
    </source>
</evidence>
<evidence type="ECO:0000256" key="3">
    <source>
        <dbReference type="ARBA" id="ARBA00009477"/>
    </source>
</evidence>
<dbReference type="InterPro" id="IPR058624">
    <property type="entry name" value="MdtA-like_HH"/>
</dbReference>
<sequence length="453" mass="46940">MVHQGDVMFQMDRKPFQASLDAARAEFAQQKARLDTAQANLNRVRPLVAKNALSQKDLDDSVGQQQAAAAALEQARANVTSAQLNLGYTTITAPVTGLSSFAKKQDGSYIDASNSLLTYVAKLDPMWINFSLSENEMLNLRSQTANGTLKLPQVGKLEADIVLADGSTYPYTGRIAFADASLSDKTGTYLIRAEVPNPKGSLRPGQFVRIKLRGADRSNAIAVPQNAVIQGPRGAFVWTVDKDNKAQQRSIETGEWNGNDWVVSSGLHAGDRVVVDNTLRLMPGAPVNPHVVQAPAKAADAGGAASGAASGAAANGDNGANGGNATASNGGSNGAVSGGKMASSASGSTQLYFRSGSASLDVQSASALAAVAQRLAASPDARVVVSGYTDSTGSAAQNDRLAHARADTVRSALIVAGVQDARIDMRKPARVVATDPADKSRRVDVTLSPAAGG</sequence>
<protein>
    <submittedName>
        <fullName evidence="8">Membrane fusion protein (Multidrug efflux system)</fullName>
    </submittedName>
</protein>
<feature type="region of interest" description="Disordered" evidence="6">
    <location>
        <begin position="434"/>
        <end position="453"/>
    </location>
</feature>
<evidence type="ECO:0000256" key="4">
    <source>
        <dbReference type="ARBA" id="ARBA00023136"/>
    </source>
</evidence>
<dbReference type="Pfam" id="PF25876">
    <property type="entry name" value="HH_MFP_RND"/>
    <property type="match status" value="1"/>
</dbReference>
<gene>
    <name evidence="8" type="ORF">F4827_003444</name>
</gene>
<dbReference type="NCBIfam" id="TIGR01730">
    <property type="entry name" value="RND_mfp"/>
    <property type="match status" value="1"/>
</dbReference>
<dbReference type="GO" id="GO:0046677">
    <property type="term" value="P:response to antibiotic"/>
    <property type="evidence" value="ECO:0007669"/>
    <property type="project" value="TreeGrafter"/>
</dbReference>
<accession>A0A7W9WTH0</accession>
<evidence type="ECO:0000313" key="8">
    <source>
        <dbReference type="EMBL" id="MBB6103589.1"/>
    </source>
</evidence>
<dbReference type="InterPro" id="IPR058626">
    <property type="entry name" value="MdtA-like_b-barrel"/>
</dbReference>
<keyword evidence="9" id="KW-1185">Reference proteome</keyword>
<dbReference type="InterPro" id="IPR006143">
    <property type="entry name" value="RND_pump_MFP"/>
</dbReference>
<dbReference type="Gene3D" id="2.40.420.20">
    <property type="match status" value="1"/>
</dbReference>
<feature type="domain" description="OmpA-like" evidence="7">
    <location>
        <begin position="340"/>
        <end position="451"/>
    </location>
</feature>
<dbReference type="InterPro" id="IPR036737">
    <property type="entry name" value="OmpA-like_sf"/>
</dbReference>
<dbReference type="GO" id="GO:0005886">
    <property type="term" value="C:plasma membrane"/>
    <property type="evidence" value="ECO:0007669"/>
    <property type="project" value="UniProtKB-SubCell"/>
</dbReference>
<dbReference type="AlphaFoldDB" id="A0A7W9WTH0"/>
<dbReference type="CDD" id="cd07185">
    <property type="entry name" value="OmpA_C-like"/>
    <property type="match status" value="1"/>
</dbReference>
<dbReference type="Gene3D" id="2.40.30.170">
    <property type="match status" value="1"/>
</dbReference>
<dbReference type="SUPFAM" id="SSF111369">
    <property type="entry name" value="HlyD-like secretion proteins"/>
    <property type="match status" value="1"/>
</dbReference>
<dbReference type="InterPro" id="IPR006665">
    <property type="entry name" value="OmpA-like"/>
</dbReference>
<name>A0A7W9WTH0_9BURK</name>
<evidence type="ECO:0000256" key="2">
    <source>
        <dbReference type="ARBA" id="ARBA00004370"/>
    </source>
</evidence>
<dbReference type="Pfam" id="PF00691">
    <property type="entry name" value="OmpA"/>
    <property type="match status" value="1"/>
</dbReference>
<dbReference type="FunFam" id="2.40.420.20:FF:000001">
    <property type="entry name" value="Efflux RND transporter periplasmic adaptor subunit"/>
    <property type="match status" value="1"/>
</dbReference>
<proteinExistence type="inferred from homology"/>
<dbReference type="GO" id="GO:0022857">
    <property type="term" value="F:transmembrane transporter activity"/>
    <property type="evidence" value="ECO:0007669"/>
    <property type="project" value="InterPro"/>
</dbReference>
<evidence type="ECO:0000259" key="7">
    <source>
        <dbReference type="PROSITE" id="PS51123"/>
    </source>
</evidence>
<dbReference type="Gene3D" id="2.40.50.100">
    <property type="match status" value="1"/>
</dbReference>
<dbReference type="Gene3D" id="3.30.1330.60">
    <property type="entry name" value="OmpA-like domain"/>
    <property type="match status" value="1"/>
</dbReference>
<evidence type="ECO:0000256" key="1">
    <source>
        <dbReference type="ARBA" id="ARBA00004196"/>
    </source>
</evidence>